<dbReference type="InterPro" id="IPR039421">
    <property type="entry name" value="Type_1_exporter"/>
</dbReference>
<evidence type="ECO:0000256" key="4">
    <source>
        <dbReference type="ARBA" id="ARBA00023136"/>
    </source>
</evidence>
<dbReference type="InterPro" id="IPR011527">
    <property type="entry name" value="ABC1_TM_dom"/>
</dbReference>
<dbReference type="GO" id="GO:0015421">
    <property type="term" value="F:ABC-type oligopeptide transporter activity"/>
    <property type="evidence" value="ECO:0007669"/>
    <property type="project" value="TreeGrafter"/>
</dbReference>
<keyword evidence="4 5" id="KW-0472">Membrane</keyword>
<feature type="domain" description="ABC transmembrane type-1" evidence="6">
    <location>
        <begin position="22"/>
        <end position="308"/>
    </location>
</feature>
<keyword evidence="3 5" id="KW-1133">Transmembrane helix</keyword>
<feature type="transmembrane region" description="Helical" evidence="5">
    <location>
        <begin position="273"/>
        <end position="289"/>
    </location>
</feature>
<dbReference type="GO" id="GO:0005524">
    <property type="term" value="F:ATP binding"/>
    <property type="evidence" value="ECO:0007669"/>
    <property type="project" value="InterPro"/>
</dbReference>
<dbReference type="EMBL" id="BARS01004651">
    <property type="protein sequence ID" value="GAF81514.1"/>
    <property type="molecule type" value="Genomic_DNA"/>
</dbReference>
<feature type="transmembrane region" description="Helical" evidence="5">
    <location>
        <begin position="249"/>
        <end position="267"/>
    </location>
</feature>
<dbReference type="AlphaFoldDB" id="X0SKI8"/>
<comment type="caution">
    <text evidence="7">The sequence shown here is derived from an EMBL/GenBank/DDBJ whole genome shotgun (WGS) entry which is preliminary data.</text>
</comment>
<dbReference type="CDD" id="cd07346">
    <property type="entry name" value="ABC_6TM_exporters"/>
    <property type="match status" value="1"/>
</dbReference>
<feature type="transmembrane region" description="Helical" evidence="5">
    <location>
        <begin position="167"/>
        <end position="187"/>
    </location>
</feature>
<reference evidence="7" key="1">
    <citation type="journal article" date="2014" name="Front. Microbiol.">
        <title>High frequency of phylogenetically diverse reductive dehalogenase-homologous genes in deep subseafloor sedimentary metagenomes.</title>
        <authorList>
            <person name="Kawai M."/>
            <person name="Futagami T."/>
            <person name="Toyoda A."/>
            <person name="Takaki Y."/>
            <person name="Nishi S."/>
            <person name="Hori S."/>
            <person name="Arai W."/>
            <person name="Tsubouchi T."/>
            <person name="Morono Y."/>
            <person name="Uchiyama I."/>
            <person name="Ito T."/>
            <person name="Fujiyama A."/>
            <person name="Inagaki F."/>
            <person name="Takami H."/>
        </authorList>
    </citation>
    <scope>NUCLEOTIDE SEQUENCE</scope>
    <source>
        <strain evidence="7">Expedition CK06-06</strain>
    </source>
</reference>
<dbReference type="SUPFAM" id="SSF90123">
    <property type="entry name" value="ABC transporter transmembrane region"/>
    <property type="match status" value="1"/>
</dbReference>
<feature type="non-terminal residue" evidence="7">
    <location>
        <position position="318"/>
    </location>
</feature>
<accession>X0SKI8</accession>
<evidence type="ECO:0000256" key="5">
    <source>
        <dbReference type="SAM" id="Phobius"/>
    </source>
</evidence>
<organism evidence="7">
    <name type="scientific">marine sediment metagenome</name>
    <dbReference type="NCBI Taxonomy" id="412755"/>
    <lineage>
        <taxon>unclassified sequences</taxon>
        <taxon>metagenomes</taxon>
        <taxon>ecological metagenomes</taxon>
    </lineage>
</organism>
<comment type="subcellular location">
    <subcellularLocation>
        <location evidence="1">Membrane</location>
        <topology evidence="1">Multi-pass membrane protein</topology>
    </subcellularLocation>
</comment>
<dbReference type="GO" id="GO:0016020">
    <property type="term" value="C:membrane"/>
    <property type="evidence" value="ECO:0007669"/>
    <property type="project" value="UniProtKB-SubCell"/>
</dbReference>
<dbReference type="Gene3D" id="1.20.1560.10">
    <property type="entry name" value="ABC transporter type 1, transmembrane domain"/>
    <property type="match status" value="1"/>
</dbReference>
<evidence type="ECO:0000259" key="6">
    <source>
        <dbReference type="PROSITE" id="PS50929"/>
    </source>
</evidence>
<dbReference type="PANTHER" id="PTHR43394:SF1">
    <property type="entry name" value="ATP-BINDING CASSETTE SUB-FAMILY B MEMBER 10, MITOCHONDRIAL"/>
    <property type="match status" value="1"/>
</dbReference>
<dbReference type="PANTHER" id="PTHR43394">
    <property type="entry name" value="ATP-DEPENDENT PERMEASE MDL1, MITOCHONDRIAL"/>
    <property type="match status" value="1"/>
</dbReference>
<gene>
    <name evidence="7" type="ORF">S01H1_09099</name>
</gene>
<evidence type="ECO:0000256" key="3">
    <source>
        <dbReference type="ARBA" id="ARBA00022989"/>
    </source>
</evidence>
<sequence>MGVLPFIWAMRHYFRLGAGQLLLGSLAGLTKNTLTVLPPIALGGMINAALAYQEGRIGIDGLTWAALWVLLATAATEVPRIGKSWWFATSNARLVANVRADALRGVLSWPMAGLARTPVGDVMARIIGDAEVLGRGSGELTRETWDTLCFSAALVVTMLAYDVPVTLLGLAPVPVAMVLAHAAGRWVHSRVVAARSANAALTTCLQEQLTGIRVLKLFGRSRAATDRLEALSDNQKRANLATVRVESGLLPIYSTLMVGGVVFVVWLGTRRVLSGQMAVGSLVAFLLLYRKFVDRGFRVPAMLNRLQAGAAAFSRLRP</sequence>
<name>X0SKI8_9ZZZZ</name>
<keyword evidence="2 5" id="KW-0812">Transmembrane</keyword>
<evidence type="ECO:0000256" key="1">
    <source>
        <dbReference type="ARBA" id="ARBA00004141"/>
    </source>
</evidence>
<dbReference type="PROSITE" id="PS50929">
    <property type="entry name" value="ABC_TM1F"/>
    <property type="match status" value="1"/>
</dbReference>
<evidence type="ECO:0000313" key="7">
    <source>
        <dbReference type="EMBL" id="GAF81514.1"/>
    </source>
</evidence>
<dbReference type="Pfam" id="PF00664">
    <property type="entry name" value="ABC_membrane"/>
    <property type="match status" value="1"/>
</dbReference>
<dbReference type="InterPro" id="IPR036640">
    <property type="entry name" value="ABC1_TM_sf"/>
</dbReference>
<evidence type="ECO:0000256" key="2">
    <source>
        <dbReference type="ARBA" id="ARBA00022692"/>
    </source>
</evidence>
<proteinExistence type="predicted"/>
<protein>
    <recommendedName>
        <fullName evidence="6">ABC transmembrane type-1 domain-containing protein</fullName>
    </recommendedName>
</protein>